<gene>
    <name evidence="2" type="ORF">SAMN04515675_0048</name>
</gene>
<dbReference type="EMBL" id="FNTS01000001">
    <property type="protein sequence ID" value="SEC63252.1"/>
    <property type="molecule type" value="Genomic_DNA"/>
</dbReference>
<dbReference type="InterPro" id="IPR006481">
    <property type="entry name" value="Phage_lambda_GpS_holin"/>
</dbReference>
<comment type="caution">
    <text evidence="2">The sequence shown here is derived from an EMBL/GenBank/DDBJ whole genome shotgun (WGS) entry which is preliminary data.</text>
</comment>
<name>A0A1H4U3K0_9PSED</name>
<reference evidence="2 3" key="1">
    <citation type="submission" date="2016-10" db="EMBL/GenBank/DDBJ databases">
        <authorList>
            <person name="Varghese N."/>
            <person name="Submissions S."/>
        </authorList>
    </citation>
    <scope>NUCLEOTIDE SEQUENCE [LARGE SCALE GENOMIC DNA]</scope>
    <source>
        <strain evidence="2 3">BS2773</strain>
    </source>
</reference>
<sequence>MPNMPPEKDPTFWVIVIAALKDHGFAGLLAFGLSYLRILYDDKEPRWDRRLIEASLGGVLVFLVGVGAEKFGMGGGLSYAVAGFVGILGVEQVRQFGKRWAEKKADLG</sequence>
<proteinExistence type="predicted"/>
<keyword evidence="3" id="KW-1185">Reference proteome</keyword>
<protein>
    <submittedName>
        <fullName evidence="2">Phage holin, lambda family</fullName>
    </submittedName>
</protein>
<evidence type="ECO:0000313" key="3">
    <source>
        <dbReference type="Proteomes" id="UP000182179"/>
    </source>
</evidence>
<evidence type="ECO:0000256" key="1">
    <source>
        <dbReference type="SAM" id="Phobius"/>
    </source>
</evidence>
<dbReference type="NCBIfam" id="TIGR01594">
    <property type="entry name" value="holin_lambda"/>
    <property type="match status" value="1"/>
</dbReference>
<evidence type="ECO:0000313" key="2">
    <source>
        <dbReference type="EMBL" id="SEC63252.1"/>
    </source>
</evidence>
<keyword evidence="1" id="KW-1133">Transmembrane helix</keyword>
<dbReference type="Proteomes" id="UP000182179">
    <property type="component" value="Unassembled WGS sequence"/>
</dbReference>
<keyword evidence="1" id="KW-0472">Membrane</keyword>
<dbReference type="Pfam" id="PF05106">
    <property type="entry name" value="Phage_holin_3_1"/>
    <property type="match status" value="1"/>
</dbReference>
<keyword evidence="1" id="KW-0812">Transmembrane</keyword>
<feature type="transmembrane region" description="Helical" evidence="1">
    <location>
        <begin position="12"/>
        <end position="39"/>
    </location>
</feature>
<accession>A0A1H4U3K0</accession>
<feature type="transmembrane region" description="Helical" evidence="1">
    <location>
        <begin position="51"/>
        <end position="68"/>
    </location>
</feature>
<feature type="transmembrane region" description="Helical" evidence="1">
    <location>
        <begin position="74"/>
        <end position="90"/>
    </location>
</feature>
<organism evidence="2 3">
    <name type="scientific">Pseudomonas costantinii</name>
    <dbReference type="NCBI Taxonomy" id="168469"/>
    <lineage>
        <taxon>Bacteria</taxon>
        <taxon>Pseudomonadati</taxon>
        <taxon>Pseudomonadota</taxon>
        <taxon>Gammaproteobacteria</taxon>
        <taxon>Pseudomonadales</taxon>
        <taxon>Pseudomonadaceae</taxon>
        <taxon>Pseudomonas</taxon>
    </lineage>
</organism>